<dbReference type="InterPro" id="IPR001126">
    <property type="entry name" value="UmuC"/>
</dbReference>
<feature type="region of interest" description="Disordered" evidence="6">
    <location>
        <begin position="25"/>
        <end position="73"/>
    </location>
</feature>
<dbReference type="InterPro" id="IPR043502">
    <property type="entry name" value="DNA/RNA_pol_sf"/>
</dbReference>
<evidence type="ECO:0000256" key="4">
    <source>
        <dbReference type="ARBA" id="ARBA00025589"/>
    </source>
</evidence>
<feature type="domain" description="DNA polymerase Y-family little finger" evidence="8">
    <location>
        <begin position="297"/>
        <end position="395"/>
    </location>
</feature>
<feature type="domain" description="UmuC" evidence="7">
    <location>
        <begin position="78"/>
        <end position="202"/>
    </location>
</feature>
<comment type="subunit">
    <text evidence="1">Monomer.</text>
</comment>
<dbReference type="Proteomes" id="UP001597237">
    <property type="component" value="Unassembled WGS sequence"/>
</dbReference>
<dbReference type="Pfam" id="PF00817">
    <property type="entry name" value="IMS"/>
    <property type="match status" value="1"/>
</dbReference>
<dbReference type="InterPro" id="IPR050356">
    <property type="entry name" value="SulA_CellDiv_inhibitor"/>
</dbReference>
<evidence type="ECO:0000256" key="5">
    <source>
        <dbReference type="ARBA" id="ARBA00049244"/>
    </source>
</evidence>
<dbReference type="EMBL" id="JBHUEY010000001">
    <property type="protein sequence ID" value="MFD1783685.1"/>
    <property type="molecule type" value="Genomic_DNA"/>
</dbReference>
<name>A0ABW4N3A9_9CAUL</name>
<evidence type="ECO:0000259" key="8">
    <source>
        <dbReference type="Pfam" id="PF11799"/>
    </source>
</evidence>
<evidence type="ECO:0000313" key="9">
    <source>
        <dbReference type="EMBL" id="MFD1783685.1"/>
    </source>
</evidence>
<evidence type="ECO:0000256" key="3">
    <source>
        <dbReference type="ARBA" id="ARBA00022763"/>
    </source>
</evidence>
<comment type="catalytic activity">
    <reaction evidence="5">
        <text>DNA(n) + a 2'-deoxyribonucleoside 5'-triphosphate = DNA(n+1) + diphosphate</text>
        <dbReference type="Rhea" id="RHEA:22508"/>
        <dbReference type="Rhea" id="RHEA-COMP:17339"/>
        <dbReference type="Rhea" id="RHEA-COMP:17340"/>
        <dbReference type="ChEBI" id="CHEBI:33019"/>
        <dbReference type="ChEBI" id="CHEBI:61560"/>
        <dbReference type="ChEBI" id="CHEBI:173112"/>
        <dbReference type="EC" id="2.7.7.7"/>
    </reaction>
</comment>
<dbReference type="PANTHER" id="PTHR35369:SF2">
    <property type="entry name" value="BLR3025 PROTEIN"/>
    <property type="match status" value="1"/>
</dbReference>
<sequence length="556" mass="60604">MGRILCAWSPNWAIENWRRRNPSAEALEAAAPPPPASLVPLPRRLRVGGGSDRPSSSSVAQRTGEVARRASAETEGAQRPFALIETVRGVRKVAAVDAAAARLGLYPGQKGTDALALVPELVLADVEPEADQRALTALVDWCVRFSPAVAAAPPDGLVLDVAGLAHLWGGEAALVADFQGRLARNGLSFRCAIADTPGAAWALAHFGKDGTIAPPGGQAGLLAPLPPAALRLEPEVAAQLERLGLKRLEQIFALPRAPFAKRFGAEALTRLDQALGRAEEALAFRRPPTPWFARLAFAEPISAPEDLARVAFDVAEKLCARLEREGQGARRFELAFHRLDGQAVPLRIGLSVAGRDAGRIARLFAPKLETVDPGFGIEVVTLAAEGVEAMTARQARLDSARDAEDGLAPLIDRLANRLGEDRVWKAVPVESHVPELAVGRAEPLAQPPEAAPWDPERPRPVRLFRRPEPIEAMAPIPDDPPVQFRWRGRLRRVRRAEGPERIGEEWWKRPIEEAAPSRVRDYYRVEDEDGARYWLFRAGLYEPGQPAKWWLHGLFG</sequence>
<evidence type="ECO:0000256" key="6">
    <source>
        <dbReference type="SAM" id="MobiDB-lite"/>
    </source>
</evidence>
<evidence type="ECO:0000259" key="7">
    <source>
        <dbReference type="Pfam" id="PF00817"/>
    </source>
</evidence>
<evidence type="ECO:0000313" key="10">
    <source>
        <dbReference type="Proteomes" id="UP001597237"/>
    </source>
</evidence>
<dbReference type="CDD" id="cd03468">
    <property type="entry name" value="PolY_like"/>
    <property type="match status" value="1"/>
</dbReference>
<comment type="caution">
    <text evidence="9">The sequence shown here is derived from an EMBL/GenBank/DDBJ whole genome shotgun (WGS) entry which is preliminary data.</text>
</comment>
<keyword evidence="3" id="KW-0227">DNA damage</keyword>
<reference evidence="10" key="1">
    <citation type="journal article" date="2019" name="Int. J. Syst. Evol. Microbiol.">
        <title>The Global Catalogue of Microorganisms (GCM) 10K type strain sequencing project: providing services to taxonomists for standard genome sequencing and annotation.</title>
        <authorList>
            <consortium name="The Broad Institute Genomics Platform"/>
            <consortium name="The Broad Institute Genome Sequencing Center for Infectious Disease"/>
            <person name="Wu L."/>
            <person name="Ma J."/>
        </authorList>
    </citation>
    <scope>NUCLEOTIDE SEQUENCE [LARGE SCALE GENOMIC DNA]</scope>
    <source>
        <strain evidence="10">DFY28</strain>
    </source>
</reference>
<gene>
    <name evidence="9" type="ORF">ACFSC0_09795</name>
</gene>
<protein>
    <recommendedName>
        <fullName evidence="2">DNA-directed DNA polymerase</fullName>
        <ecNumber evidence="2">2.7.7.7</ecNumber>
    </recommendedName>
</protein>
<proteinExistence type="predicted"/>
<dbReference type="Pfam" id="PF11799">
    <property type="entry name" value="IMS_C"/>
    <property type="match status" value="1"/>
</dbReference>
<keyword evidence="10" id="KW-1185">Reference proteome</keyword>
<dbReference type="InterPro" id="IPR017961">
    <property type="entry name" value="DNA_pol_Y-fam_little_finger"/>
</dbReference>
<dbReference type="RefSeq" id="WP_377355138.1">
    <property type="nucleotide sequence ID" value="NZ_JBHUEY010000001.1"/>
</dbReference>
<accession>A0ABW4N3A9</accession>
<evidence type="ECO:0000256" key="1">
    <source>
        <dbReference type="ARBA" id="ARBA00011245"/>
    </source>
</evidence>
<organism evidence="9 10">
    <name type="scientific">Phenylobacterium terrae</name>
    <dbReference type="NCBI Taxonomy" id="2665495"/>
    <lineage>
        <taxon>Bacteria</taxon>
        <taxon>Pseudomonadati</taxon>
        <taxon>Pseudomonadota</taxon>
        <taxon>Alphaproteobacteria</taxon>
        <taxon>Caulobacterales</taxon>
        <taxon>Caulobacteraceae</taxon>
        <taxon>Phenylobacterium</taxon>
    </lineage>
</organism>
<comment type="function">
    <text evidence="4">Poorly processive, error-prone DNA polymerase involved in untargeted mutagenesis. Copies undamaged DNA at stalled replication forks, which arise in vivo from mismatched or misaligned primer ends. These misaligned primers can be extended by PolIV. Exhibits no 3'-5' exonuclease (proofreading) activity. May be involved in translesional synthesis, in conjunction with the beta clamp from PolIII.</text>
</comment>
<dbReference type="SUPFAM" id="SSF56672">
    <property type="entry name" value="DNA/RNA polymerases"/>
    <property type="match status" value="1"/>
</dbReference>
<dbReference type="EC" id="2.7.7.7" evidence="2"/>
<dbReference type="PANTHER" id="PTHR35369">
    <property type="entry name" value="BLR3025 PROTEIN-RELATED"/>
    <property type="match status" value="1"/>
</dbReference>
<evidence type="ECO:0000256" key="2">
    <source>
        <dbReference type="ARBA" id="ARBA00012417"/>
    </source>
</evidence>